<dbReference type="EMBL" id="KN881648">
    <property type="protein sequence ID" value="KIY51727.1"/>
    <property type="molecule type" value="Genomic_DNA"/>
</dbReference>
<evidence type="ECO:0000313" key="2">
    <source>
        <dbReference type="Proteomes" id="UP000054144"/>
    </source>
</evidence>
<proteinExistence type="predicted"/>
<accession>A0A0D7AJI6</accession>
<gene>
    <name evidence="1" type="ORF">FISHEDRAFT_56413</name>
</gene>
<keyword evidence="2" id="KW-1185">Reference proteome</keyword>
<evidence type="ECO:0000313" key="1">
    <source>
        <dbReference type="EMBL" id="KIY51727.1"/>
    </source>
</evidence>
<name>A0A0D7AJI6_9AGAR</name>
<evidence type="ECO:0008006" key="3">
    <source>
        <dbReference type="Google" id="ProtNLM"/>
    </source>
</evidence>
<reference evidence="1 2" key="1">
    <citation type="journal article" date="2015" name="Fungal Genet. Biol.">
        <title>Evolution of novel wood decay mechanisms in Agaricales revealed by the genome sequences of Fistulina hepatica and Cylindrobasidium torrendii.</title>
        <authorList>
            <person name="Floudas D."/>
            <person name="Held B.W."/>
            <person name="Riley R."/>
            <person name="Nagy L.G."/>
            <person name="Koehler G."/>
            <person name="Ransdell A.S."/>
            <person name="Younus H."/>
            <person name="Chow J."/>
            <person name="Chiniquy J."/>
            <person name="Lipzen A."/>
            <person name="Tritt A."/>
            <person name="Sun H."/>
            <person name="Haridas S."/>
            <person name="LaButti K."/>
            <person name="Ohm R.A."/>
            <person name="Kues U."/>
            <person name="Blanchette R.A."/>
            <person name="Grigoriev I.V."/>
            <person name="Minto R.E."/>
            <person name="Hibbett D.S."/>
        </authorList>
    </citation>
    <scope>NUCLEOTIDE SEQUENCE [LARGE SCALE GENOMIC DNA]</scope>
    <source>
        <strain evidence="1 2">ATCC 64428</strain>
    </source>
</reference>
<dbReference type="AlphaFoldDB" id="A0A0D7AJI6"/>
<organism evidence="1 2">
    <name type="scientific">Fistulina hepatica ATCC 64428</name>
    <dbReference type="NCBI Taxonomy" id="1128425"/>
    <lineage>
        <taxon>Eukaryota</taxon>
        <taxon>Fungi</taxon>
        <taxon>Dikarya</taxon>
        <taxon>Basidiomycota</taxon>
        <taxon>Agaricomycotina</taxon>
        <taxon>Agaricomycetes</taxon>
        <taxon>Agaricomycetidae</taxon>
        <taxon>Agaricales</taxon>
        <taxon>Fistulinaceae</taxon>
        <taxon>Fistulina</taxon>
    </lineage>
</organism>
<dbReference type="Proteomes" id="UP000054144">
    <property type="component" value="Unassembled WGS sequence"/>
</dbReference>
<sequence>MQRNFQSRDQQRFDRPSSTALQFFKEMIGWKDTIKEALNKLSSSKHPVSACHLHNNHPSVKFSSRLQKNIVSYFIGLWTVPPLSTGYRSSLRESGILTGTELQNFADRMRKLRAPSLLKPPRVVVCTILVRMTCNYAISVEISVSLARPHVVHPQSSCVVWCGGLIMFLVSNSKIGLLAKYSPMGSTVTFGDSLRFRADPNCCRSPAGQPRYCFSKTVFQHAGRSEYFAMIDDYNMNVSYHTCTRPCMDDLPTELVHYILLLAAPGEHAVSVVSSCSFMPFASPHIYSLPYVCTRWRDICLTESRLLSSLNISNSGGGSDYGGTWTKERVNAATQVDAYLEAVTARLISVSFSLNTADPAQWRLVQSAERWKSARIGFAGHVDLQLSATALPWLEALEFTNEGGVLAQDSHDSFPLHLFASAPQLKSVVFDKDLHPNTFMIPWSQLQEVAVTTVDPLPWFSILTECPLRTLSMSVSRPAGENSNNGILTEEPSFKFPYLRTLVLDIDEAYFHLLGFLCAPQLAVLSVVADQLCKAYNDSVWRLMSISRSRTLDTISLRFQKFVPWISQLREALLDFVSLFSDLSSLELIFKSSWCDEADTNDLPFIDGFVSSLKTAWCQPLTHTESIGLFVDAPELACRSSVSLIEELFPDIPACDVTDHQTVWDDDQTMVDMDDTATDISRPGSPDSFYSAMSLSSTSMDTVPFEGLLKDLKLRLGISWADVSGKLDAEDLNNLLGRVQDASVFFNCGKW</sequence>
<protein>
    <recommendedName>
        <fullName evidence="3">F-box domain-containing protein</fullName>
    </recommendedName>
</protein>